<accession>A0ABY2FUT6</accession>
<dbReference type="EMBL" id="SOQW01000002">
    <property type="protein sequence ID" value="TDX92732.1"/>
    <property type="molecule type" value="Genomic_DNA"/>
</dbReference>
<comment type="caution">
    <text evidence="1">The sequence shown here is derived from an EMBL/GenBank/DDBJ whole genome shotgun (WGS) entry which is preliminary data.</text>
</comment>
<name>A0ABY2FUT6_9FLAO</name>
<dbReference type="Proteomes" id="UP000295709">
    <property type="component" value="Unassembled WGS sequence"/>
</dbReference>
<sequence length="39" mass="4505">MDNAENFSAFFVSKFKPVAEYPQLREKLLNLADRKSNVS</sequence>
<reference evidence="1 2" key="1">
    <citation type="submission" date="2019-03" db="EMBL/GenBank/DDBJ databases">
        <title>Genomic Encyclopedia of Archaeal and Bacterial Type Strains, Phase II (KMG-II): from individual species to whole genera.</title>
        <authorList>
            <person name="Goeker M."/>
        </authorList>
    </citation>
    <scope>NUCLEOTIDE SEQUENCE [LARGE SCALE GENOMIC DNA]</scope>
    <source>
        <strain evidence="1 2">DSM 15235</strain>
    </source>
</reference>
<organism evidence="1 2">
    <name type="scientific">Chryseobacterium daecheongense</name>
    <dbReference type="NCBI Taxonomy" id="192389"/>
    <lineage>
        <taxon>Bacteria</taxon>
        <taxon>Pseudomonadati</taxon>
        <taxon>Bacteroidota</taxon>
        <taxon>Flavobacteriia</taxon>
        <taxon>Flavobacteriales</taxon>
        <taxon>Weeksellaceae</taxon>
        <taxon>Chryseobacterium group</taxon>
        <taxon>Chryseobacterium</taxon>
    </lineage>
</organism>
<proteinExistence type="predicted"/>
<keyword evidence="2" id="KW-1185">Reference proteome</keyword>
<evidence type="ECO:0000313" key="2">
    <source>
        <dbReference type="Proteomes" id="UP000295709"/>
    </source>
</evidence>
<protein>
    <submittedName>
        <fullName evidence="1">Uncharacterized protein</fullName>
    </submittedName>
</protein>
<gene>
    <name evidence="1" type="ORF">BCF50_1672</name>
</gene>
<evidence type="ECO:0000313" key="1">
    <source>
        <dbReference type="EMBL" id="TDX92732.1"/>
    </source>
</evidence>